<dbReference type="AlphaFoldDB" id="A0A5D2F171"/>
<dbReference type="Proteomes" id="UP000323506">
    <property type="component" value="Chromosome A10"/>
</dbReference>
<accession>A0A5D2F171</accession>
<sequence>MDVDAQRFPFYPHLEPKPWIADSNLKVPSPPPIATKEIWTPTTYLQRCVRCGEKTTHTWKSWRA</sequence>
<proteinExistence type="predicted"/>
<evidence type="ECO:0000313" key="1">
    <source>
        <dbReference type="EMBL" id="TYG99723.1"/>
    </source>
</evidence>
<protein>
    <submittedName>
        <fullName evidence="1">Uncharacterized protein</fullName>
    </submittedName>
</protein>
<name>A0A5D2F171_GOSDA</name>
<keyword evidence="2" id="KW-1185">Reference proteome</keyword>
<gene>
    <name evidence="1" type="ORF">ES288_A10G218400v1</name>
</gene>
<reference evidence="1 2" key="1">
    <citation type="submission" date="2019-06" db="EMBL/GenBank/DDBJ databases">
        <title>WGS assembly of Gossypium darwinii.</title>
        <authorList>
            <person name="Chen Z.J."/>
            <person name="Sreedasyam A."/>
            <person name="Ando A."/>
            <person name="Song Q."/>
            <person name="De L."/>
            <person name="Hulse-Kemp A."/>
            <person name="Ding M."/>
            <person name="Ye W."/>
            <person name="Kirkbride R."/>
            <person name="Jenkins J."/>
            <person name="Plott C."/>
            <person name="Lovell J."/>
            <person name="Lin Y.-M."/>
            <person name="Vaughn R."/>
            <person name="Liu B."/>
            <person name="Li W."/>
            <person name="Simpson S."/>
            <person name="Scheffler B."/>
            <person name="Saski C."/>
            <person name="Grover C."/>
            <person name="Hu G."/>
            <person name="Conover J."/>
            <person name="Carlson J."/>
            <person name="Shu S."/>
            <person name="Boston L."/>
            <person name="Williams M."/>
            <person name="Peterson D."/>
            <person name="Mcgee K."/>
            <person name="Jones D."/>
            <person name="Wendel J."/>
            <person name="Stelly D."/>
            <person name="Grimwood J."/>
            <person name="Schmutz J."/>
        </authorList>
    </citation>
    <scope>NUCLEOTIDE SEQUENCE [LARGE SCALE GENOMIC DNA]</scope>
    <source>
        <strain evidence="1">1808015.09</strain>
    </source>
</reference>
<organism evidence="1 2">
    <name type="scientific">Gossypium darwinii</name>
    <name type="common">Darwin's cotton</name>
    <name type="synonym">Gossypium barbadense var. darwinii</name>
    <dbReference type="NCBI Taxonomy" id="34276"/>
    <lineage>
        <taxon>Eukaryota</taxon>
        <taxon>Viridiplantae</taxon>
        <taxon>Streptophyta</taxon>
        <taxon>Embryophyta</taxon>
        <taxon>Tracheophyta</taxon>
        <taxon>Spermatophyta</taxon>
        <taxon>Magnoliopsida</taxon>
        <taxon>eudicotyledons</taxon>
        <taxon>Gunneridae</taxon>
        <taxon>Pentapetalae</taxon>
        <taxon>rosids</taxon>
        <taxon>malvids</taxon>
        <taxon>Malvales</taxon>
        <taxon>Malvaceae</taxon>
        <taxon>Malvoideae</taxon>
        <taxon>Gossypium</taxon>
    </lineage>
</organism>
<evidence type="ECO:0000313" key="2">
    <source>
        <dbReference type="Proteomes" id="UP000323506"/>
    </source>
</evidence>
<dbReference type="EMBL" id="CM017697">
    <property type="protein sequence ID" value="TYG99723.1"/>
    <property type="molecule type" value="Genomic_DNA"/>
</dbReference>